<keyword evidence="2" id="KW-1185">Reference proteome</keyword>
<sequence length="54" mass="5710">MKKAESVTERRTRAAHLPFMSWPGSLKNLLDWPVDGGELRGGGGELTGKAAAAS</sequence>
<evidence type="ECO:0000313" key="1">
    <source>
        <dbReference type="EMBL" id="GIE72962.1"/>
    </source>
</evidence>
<proteinExistence type="predicted"/>
<dbReference type="Proteomes" id="UP000624709">
    <property type="component" value="Unassembled WGS sequence"/>
</dbReference>
<reference evidence="1 2" key="1">
    <citation type="submission" date="2021-01" db="EMBL/GenBank/DDBJ databases">
        <title>Whole genome shotgun sequence of Actinoplanes palleronii NBRC 14916.</title>
        <authorList>
            <person name="Komaki H."/>
            <person name="Tamura T."/>
        </authorList>
    </citation>
    <scope>NUCLEOTIDE SEQUENCE [LARGE SCALE GENOMIC DNA]</scope>
    <source>
        <strain evidence="1 2">NBRC 14916</strain>
    </source>
</reference>
<evidence type="ECO:0000313" key="2">
    <source>
        <dbReference type="Proteomes" id="UP000624709"/>
    </source>
</evidence>
<dbReference type="EMBL" id="BOMS01000161">
    <property type="protein sequence ID" value="GIE72962.1"/>
    <property type="molecule type" value="Genomic_DNA"/>
</dbReference>
<protein>
    <submittedName>
        <fullName evidence="1">Uncharacterized protein</fullName>
    </submittedName>
</protein>
<comment type="caution">
    <text evidence="1">The sequence shown here is derived from an EMBL/GenBank/DDBJ whole genome shotgun (WGS) entry which is preliminary data.</text>
</comment>
<accession>A0ABQ4BQM6</accession>
<name>A0ABQ4BQM6_9ACTN</name>
<organism evidence="1 2">
    <name type="scientific">Actinoplanes palleronii</name>
    <dbReference type="NCBI Taxonomy" id="113570"/>
    <lineage>
        <taxon>Bacteria</taxon>
        <taxon>Bacillati</taxon>
        <taxon>Actinomycetota</taxon>
        <taxon>Actinomycetes</taxon>
        <taxon>Micromonosporales</taxon>
        <taxon>Micromonosporaceae</taxon>
        <taxon>Actinoplanes</taxon>
    </lineage>
</organism>
<gene>
    <name evidence="1" type="ORF">Apa02nite_090700</name>
</gene>
<dbReference type="RefSeq" id="WP_203830622.1">
    <property type="nucleotide sequence ID" value="NZ_BAAATY010000069.1"/>
</dbReference>